<organism evidence="1 2">
    <name type="scientific">Arthrobacter flavus</name>
    <dbReference type="NCBI Taxonomy" id="95172"/>
    <lineage>
        <taxon>Bacteria</taxon>
        <taxon>Bacillati</taxon>
        <taxon>Actinomycetota</taxon>
        <taxon>Actinomycetes</taxon>
        <taxon>Micrococcales</taxon>
        <taxon>Micrococcaceae</taxon>
        <taxon>Arthrobacter</taxon>
    </lineage>
</organism>
<name>A0ABW4Q973_9MICC</name>
<sequence>MTDDAQLAKVTAAQAHLEQARIGLHDAVTAARAQHTWAEIGDVLGMTRQAVFKRFGSPRDPRTRATIDAAQVTLDLIDTTERVFRLIDAGDYDVLAPMMTKDTAAVLTRDLVLDTWARVVADTGNLTNCRDTRLELPDGTPVEAGETIRGTLIGRSLLDCDAGQWVGRVAYDANRNITGLHVVPPNHGPLLF</sequence>
<proteinExistence type="predicted"/>
<dbReference type="Proteomes" id="UP001597307">
    <property type="component" value="Unassembled WGS sequence"/>
</dbReference>
<evidence type="ECO:0000313" key="1">
    <source>
        <dbReference type="EMBL" id="MFD1847268.1"/>
    </source>
</evidence>
<dbReference type="EMBL" id="JBHUGA010000041">
    <property type="protein sequence ID" value="MFD1847268.1"/>
    <property type="molecule type" value="Genomic_DNA"/>
</dbReference>
<keyword evidence="2" id="KW-1185">Reference proteome</keyword>
<reference evidence="2" key="1">
    <citation type="journal article" date="2019" name="Int. J. Syst. Evol. Microbiol.">
        <title>The Global Catalogue of Microorganisms (GCM) 10K type strain sequencing project: providing services to taxonomists for standard genome sequencing and annotation.</title>
        <authorList>
            <consortium name="The Broad Institute Genomics Platform"/>
            <consortium name="The Broad Institute Genome Sequencing Center for Infectious Disease"/>
            <person name="Wu L."/>
            <person name="Ma J."/>
        </authorList>
    </citation>
    <scope>NUCLEOTIDE SEQUENCE [LARGE SCALE GENOMIC DNA]</scope>
    <source>
        <strain evidence="2">JCM 11496</strain>
    </source>
</reference>
<protein>
    <submittedName>
        <fullName evidence="1">Uncharacterized protein</fullName>
    </submittedName>
</protein>
<evidence type="ECO:0000313" key="2">
    <source>
        <dbReference type="Proteomes" id="UP001597307"/>
    </source>
</evidence>
<dbReference type="RefSeq" id="WP_343878740.1">
    <property type="nucleotide sequence ID" value="NZ_BAAAIJ010000026.1"/>
</dbReference>
<comment type="caution">
    <text evidence="1">The sequence shown here is derived from an EMBL/GenBank/DDBJ whole genome shotgun (WGS) entry which is preliminary data.</text>
</comment>
<accession>A0ABW4Q973</accession>
<gene>
    <name evidence="1" type="ORF">ACFSFX_11740</name>
</gene>